<dbReference type="GO" id="GO:0046872">
    <property type="term" value="F:metal ion binding"/>
    <property type="evidence" value="ECO:0007669"/>
    <property type="project" value="UniProtKB-UniRule"/>
</dbReference>
<dbReference type="FunFam" id="3.10.450.60:FF:000002">
    <property type="entry name" value="Lipoxygenase"/>
    <property type="match status" value="1"/>
</dbReference>
<keyword evidence="7" id="KW-0223">Dioxygenase</keyword>
<keyword evidence="18" id="KW-1185">Reference proteome</keyword>
<keyword evidence="11 13" id="KW-0275">Fatty acid biosynthesis</keyword>
<dbReference type="InterPro" id="IPR013819">
    <property type="entry name" value="LipOase_C"/>
</dbReference>
<keyword evidence="6" id="KW-0276">Fatty acid metabolism</keyword>
<organism evidence="17 18">
    <name type="scientific">Hibiscus trionum</name>
    <name type="common">Flower of an hour</name>
    <dbReference type="NCBI Taxonomy" id="183268"/>
    <lineage>
        <taxon>Eukaryota</taxon>
        <taxon>Viridiplantae</taxon>
        <taxon>Streptophyta</taxon>
        <taxon>Embryophyta</taxon>
        <taxon>Tracheophyta</taxon>
        <taxon>Spermatophyta</taxon>
        <taxon>Magnoliopsida</taxon>
        <taxon>eudicotyledons</taxon>
        <taxon>Gunneridae</taxon>
        <taxon>Pentapetalae</taxon>
        <taxon>rosids</taxon>
        <taxon>malvids</taxon>
        <taxon>Malvales</taxon>
        <taxon>Malvaceae</taxon>
        <taxon>Malvoideae</taxon>
        <taxon>Hibiscus</taxon>
    </lineage>
</organism>
<evidence type="ECO:0000256" key="5">
    <source>
        <dbReference type="ARBA" id="ARBA00022767"/>
    </source>
</evidence>
<feature type="compositionally biased region" description="Polar residues" evidence="14">
    <location>
        <begin position="237"/>
        <end position="247"/>
    </location>
</feature>
<evidence type="ECO:0000259" key="16">
    <source>
        <dbReference type="PROSITE" id="PS51393"/>
    </source>
</evidence>
<keyword evidence="4" id="KW-0479">Metal-binding</keyword>
<dbReference type="SMART" id="SM00308">
    <property type="entry name" value="LH2"/>
    <property type="match status" value="1"/>
</dbReference>
<dbReference type="Proteomes" id="UP001165190">
    <property type="component" value="Unassembled WGS sequence"/>
</dbReference>
<dbReference type="InterPro" id="IPR036226">
    <property type="entry name" value="LipOase_C_sf"/>
</dbReference>
<dbReference type="InterPro" id="IPR036392">
    <property type="entry name" value="PLAT/LH2_dom_sf"/>
</dbReference>
<evidence type="ECO:0000256" key="12">
    <source>
        <dbReference type="PROSITE-ProRule" id="PRU00152"/>
    </source>
</evidence>
<dbReference type="PRINTS" id="PR00087">
    <property type="entry name" value="LIPOXYGENASE"/>
</dbReference>
<dbReference type="GO" id="GO:0006633">
    <property type="term" value="P:fatty acid biosynthetic process"/>
    <property type="evidence" value="ECO:0007669"/>
    <property type="project" value="UniProtKB-KW"/>
</dbReference>
<dbReference type="EC" id="1.13.11.-" evidence="13"/>
<sequence length="861" mass="98085">MLNHLPKAAATDGGNTSENVKGTVSLMKKNALDLKDLGASFLDDFDELLGNRVSFQLISAANGDAANGFRGKVGKPAYLQHWSFTGISPVAGESQFSINFDWDEEIGKPGALLIKNNHHTEFYLKSITLENVPAHGRIHFVCNSWVYPDHKYEKPRLFFTNETYLPHETPEALRKYREEELNTLRGNGKGELQEWDRVYDYAYYNDLGDPDKGPEYARPVLGGSAQYPYPRRGRTSRPPTKSDPNTESRLPLLKIFDIYVPRDERFGRLKFSDFLSYFVKSGVQSIPPEVKDLIGGTDNEFVSFEDVLDLYYGGIKIPSSTLLDDIVDNIPLELLKQIFRTDGEQLLKFPVPTVIQENSSAWRTDEEFAREMLAGVNPVIIRLLEEFPPTSKLDPKIYGNQNSAITKEHLEHNLEGFTIGKALETNRLFVLDHHDSLMPYLRKINSTSTKIYASRTLLFLRDDGTLKPLAIELSLPHPNGDQYGAVCKVYSPAQNGVEGSIWLLAKTYVAVNDSGIHELITHWLKTHATIEPFVIATNRQLSVVHPIHKLLQPHFRYTMYINAMARSILINAGGLLEFTVYPSKYSMELSSAIYKDWNFLDQALPTDLKKRGLAVDDKDSPTGLRLLIEDYPYAVDGLEIWFAIEQWVRDYCSFYYKNDEMVQQDPELQAWWKEVREEDHGDKKDEPWWPNMQSREELIHSCTIIIWLASALHAATNFGQYPYAGYPPNRPTITRRFMPEKGTPEYAELESNPEKVYFKTITARLQTVIGIALIEILSRHSSDEVYLGQRDTPEWTSDETPLAAFKEFGNRLSGIEERIMQMNNDKRFKNRVGPVNLPYTLLYPTSEVGITGRGIPNSIAI</sequence>
<reference evidence="17" key="1">
    <citation type="submission" date="2023-05" db="EMBL/GenBank/DDBJ databases">
        <title>Genome and transcriptome analyses reveal genes involved in the formation of fine ridges on petal epidermal cells in Hibiscus trionum.</title>
        <authorList>
            <person name="Koshimizu S."/>
            <person name="Masuda S."/>
            <person name="Ishii T."/>
            <person name="Shirasu K."/>
            <person name="Hoshino A."/>
            <person name="Arita M."/>
        </authorList>
    </citation>
    <scope>NUCLEOTIDE SEQUENCE</scope>
    <source>
        <strain evidence="17">Hamamatsu line</strain>
    </source>
</reference>
<dbReference type="CDD" id="cd01751">
    <property type="entry name" value="PLAT_LH2"/>
    <property type="match status" value="1"/>
</dbReference>
<evidence type="ECO:0000256" key="14">
    <source>
        <dbReference type="SAM" id="MobiDB-lite"/>
    </source>
</evidence>
<evidence type="ECO:0000256" key="3">
    <source>
        <dbReference type="ARBA" id="ARBA00022516"/>
    </source>
</evidence>
<dbReference type="EMBL" id="BSYR01000017">
    <property type="protein sequence ID" value="GMI80072.1"/>
    <property type="molecule type" value="Genomic_DNA"/>
</dbReference>
<evidence type="ECO:0000256" key="8">
    <source>
        <dbReference type="ARBA" id="ARBA00023002"/>
    </source>
</evidence>
<dbReference type="Gene3D" id="2.60.60.20">
    <property type="entry name" value="PLAT/LH2 domain"/>
    <property type="match status" value="1"/>
</dbReference>
<dbReference type="PROSITE" id="PS51393">
    <property type="entry name" value="LIPOXYGENASE_3"/>
    <property type="match status" value="1"/>
</dbReference>
<keyword evidence="5 13" id="KW-0925">Oxylipin biosynthesis</keyword>
<dbReference type="AlphaFoldDB" id="A0A9W7LW86"/>
<evidence type="ECO:0000313" key="17">
    <source>
        <dbReference type="EMBL" id="GMI80072.1"/>
    </source>
</evidence>
<evidence type="ECO:0000256" key="9">
    <source>
        <dbReference type="ARBA" id="ARBA00023004"/>
    </source>
</evidence>
<dbReference type="FunFam" id="4.10.375.10:FF:000001">
    <property type="entry name" value="Lipoxygenase"/>
    <property type="match status" value="1"/>
</dbReference>
<dbReference type="FunFam" id="1.20.245.10:FF:000002">
    <property type="entry name" value="Lipoxygenase"/>
    <property type="match status" value="1"/>
</dbReference>
<dbReference type="Gene3D" id="1.20.245.10">
    <property type="entry name" value="Lipoxygenase-1, Domain 5"/>
    <property type="match status" value="1"/>
</dbReference>
<evidence type="ECO:0000256" key="1">
    <source>
        <dbReference type="ARBA" id="ARBA00001962"/>
    </source>
</evidence>
<dbReference type="PANTHER" id="PTHR11771">
    <property type="entry name" value="LIPOXYGENASE"/>
    <property type="match status" value="1"/>
</dbReference>
<keyword evidence="9" id="KW-0408">Iron</keyword>
<gene>
    <name evidence="17" type="ORF">HRI_001676500</name>
</gene>
<evidence type="ECO:0000256" key="4">
    <source>
        <dbReference type="ARBA" id="ARBA00022723"/>
    </source>
</evidence>
<comment type="cofactor">
    <cofactor evidence="1">
        <name>Fe cation</name>
        <dbReference type="ChEBI" id="CHEBI:24875"/>
    </cofactor>
</comment>
<dbReference type="Pfam" id="PF00305">
    <property type="entry name" value="Lipoxygenase"/>
    <property type="match status" value="1"/>
</dbReference>
<evidence type="ECO:0000259" key="15">
    <source>
        <dbReference type="PROSITE" id="PS50095"/>
    </source>
</evidence>
<feature type="domain" description="PLAT" evidence="15">
    <location>
        <begin position="20"/>
        <end position="160"/>
    </location>
</feature>
<dbReference type="InterPro" id="IPR042057">
    <property type="entry name" value="Lipoxy_PLAT/LH2"/>
</dbReference>
<keyword evidence="8" id="KW-0560">Oxidoreductase</keyword>
<keyword evidence="10" id="KW-0443">Lipid metabolism</keyword>
<comment type="caution">
    <text evidence="12">Lacks conserved residue(s) required for the propagation of feature annotation.</text>
</comment>
<keyword evidence="3 13" id="KW-0444">Lipid biosynthesis</keyword>
<feature type="region of interest" description="Disordered" evidence="14">
    <location>
        <begin position="214"/>
        <end position="247"/>
    </location>
</feature>
<evidence type="ECO:0000256" key="7">
    <source>
        <dbReference type="ARBA" id="ARBA00022964"/>
    </source>
</evidence>
<dbReference type="PROSITE" id="PS50095">
    <property type="entry name" value="PLAT"/>
    <property type="match status" value="1"/>
</dbReference>
<dbReference type="GO" id="GO:0099402">
    <property type="term" value="P:plant organ development"/>
    <property type="evidence" value="ECO:0007669"/>
    <property type="project" value="UniProtKB-ARBA"/>
</dbReference>
<evidence type="ECO:0000256" key="6">
    <source>
        <dbReference type="ARBA" id="ARBA00022832"/>
    </source>
</evidence>
<dbReference type="InterPro" id="IPR001246">
    <property type="entry name" value="LipOase_plant"/>
</dbReference>
<dbReference type="OrthoDB" id="407298at2759"/>
<comment type="caution">
    <text evidence="17">The sequence shown here is derived from an EMBL/GenBank/DDBJ whole genome shotgun (WGS) entry which is preliminary data.</text>
</comment>
<comment type="pathway">
    <text evidence="13">Lipid metabolism; oxylipin biosynthesis.</text>
</comment>
<dbReference type="PROSITE" id="PS00081">
    <property type="entry name" value="LIPOXYGENASE_2"/>
    <property type="match status" value="1"/>
</dbReference>
<comment type="similarity">
    <text evidence="2 13">Belongs to the lipoxygenase family.</text>
</comment>
<proteinExistence type="inferred from homology"/>
<dbReference type="GO" id="GO:0031408">
    <property type="term" value="P:oxylipin biosynthetic process"/>
    <property type="evidence" value="ECO:0007669"/>
    <property type="project" value="UniProtKB-UniRule"/>
</dbReference>
<dbReference type="GO" id="GO:0016702">
    <property type="term" value="F:oxidoreductase activity, acting on single donors with incorporation of molecular oxygen, incorporation of two atoms of oxygen"/>
    <property type="evidence" value="ECO:0007669"/>
    <property type="project" value="InterPro"/>
</dbReference>
<dbReference type="SUPFAM" id="SSF49723">
    <property type="entry name" value="Lipase/lipooxygenase domain (PLAT/LH2 domain)"/>
    <property type="match status" value="1"/>
</dbReference>
<dbReference type="PRINTS" id="PR00468">
    <property type="entry name" value="PLTLPOXGNASE"/>
</dbReference>
<protein>
    <recommendedName>
        <fullName evidence="13">Lipoxygenase</fullName>
        <ecNumber evidence="13">1.13.11.-</ecNumber>
    </recommendedName>
</protein>
<dbReference type="Gene3D" id="4.10.372.10">
    <property type="entry name" value="Lipoxygenase-1, Domain 3"/>
    <property type="match status" value="1"/>
</dbReference>
<dbReference type="InterPro" id="IPR027433">
    <property type="entry name" value="Lipoxygenase_dom_3"/>
</dbReference>
<evidence type="ECO:0000313" key="18">
    <source>
        <dbReference type="Proteomes" id="UP001165190"/>
    </source>
</evidence>
<dbReference type="InterPro" id="IPR000907">
    <property type="entry name" value="LipOase"/>
</dbReference>
<evidence type="ECO:0000256" key="11">
    <source>
        <dbReference type="ARBA" id="ARBA00023160"/>
    </source>
</evidence>
<feature type="domain" description="Lipoxygenase" evidence="16">
    <location>
        <begin position="163"/>
        <end position="861"/>
    </location>
</feature>
<dbReference type="InterPro" id="IPR001024">
    <property type="entry name" value="PLAT/LH2_dom"/>
</dbReference>
<comment type="function">
    <text evidence="13">Plant lipoxygenase may be involved in a number of diverse aspects of plant physiology including growth and development, pest resistance, and senescence or responses to wounding.</text>
</comment>
<dbReference type="InterPro" id="IPR020834">
    <property type="entry name" value="LipOase_CS"/>
</dbReference>
<name>A0A9W7LW86_HIBTR</name>
<dbReference type="GO" id="GO:0034440">
    <property type="term" value="P:lipid oxidation"/>
    <property type="evidence" value="ECO:0007669"/>
    <property type="project" value="InterPro"/>
</dbReference>
<evidence type="ECO:0000256" key="2">
    <source>
        <dbReference type="ARBA" id="ARBA00009419"/>
    </source>
</evidence>
<dbReference type="Gene3D" id="3.10.450.60">
    <property type="match status" value="1"/>
</dbReference>
<evidence type="ECO:0000256" key="13">
    <source>
        <dbReference type="RuleBase" id="RU003975"/>
    </source>
</evidence>
<dbReference type="SUPFAM" id="SSF48484">
    <property type="entry name" value="Lipoxigenase"/>
    <property type="match status" value="1"/>
</dbReference>
<accession>A0A9W7LW86</accession>
<dbReference type="Pfam" id="PF01477">
    <property type="entry name" value="PLAT"/>
    <property type="match status" value="1"/>
</dbReference>
<dbReference type="Gene3D" id="4.10.375.10">
    <property type="entry name" value="Lipoxygenase-1, Domain 2"/>
    <property type="match status" value="1"/>
</dbReference>
<evidence type="ECO:0000256" key="10">
    <source>
        <dbReference type="ARBA" id="ARBA00023098"/>
    </source>
</evidence>